<reference evidence="3 4" key="1">
    <citation type="journal article" date="2012" name="BMC Genomics">
        <title>Comparative genomic analysis of human infective Trypanosoma cruzi lineages with the bat-restricted subspecies T. cruzi marinkellei.</title>
        <authorList>
            <person name="Franzen O."/>
            <person name="Talavera-Lopez C."/>
            <person name="Ochaya S."/>
            <person name="Butler C.E."/>
            <person name="Messenger L.A."/>
            <person name="Lewis M.D."/>
            <person name="Llewellyn M.S."/>
            <person name="Marinkelle C.J."/>
            <person name="Tyler K.M."/>
            <person name="Miles M.A."/>
            <person name="Andersson B."/>
        </authorList>
    </citation>
    <scope>NUCLEOTIDE SEQUENCE [LARGE SCALE GENOMIC DNA]</scope>
    <source>
        <strain evidence="3 4">B7</strain>
    </source>
</reference>
<feature type="compositionally biased region" description="Polar residues" evidence="1">
    <location>
        <begin position="79"/>
        <end position="100"/>
    </location>
</feature>
<name>K2MK16_TRYCR</name>
<dbReference type="InterPro" id="IPR026847">
    <property type="entry name" value="VPS13"/>
</dbReference>
<dbReference type="InterPro" id="IPR009543">
    <property type="entry name" value="VPS13_VAB"/>
</dbReference>
<feature type="compositionally biased region" description="Low complexity" evidence="1">
    <location>
        <begin position="2124"/>
        <end position="2146"/>
    </location>
</feature>
<dbReference type="GO" id="GO:0045053">
    <property type="term" value="P:protein retention in Golgi apparatus"/>
    <property type="evidence" value="ECO:0007669"/>
    <property type="project" value="TreeGrafter"/>
</dbReference>
<dbReference type="Pfam" id="PF25036">
    <property type="entry name" value="VPS13_VAB"/>
    <property type="match status" value="1"/>
</dbReference>
<dbReference type="OrthoDB" id="249146at2759"/>
<dbReference type="GO" id="GO:0006623">
    <property type="term" value="P:protein targeting to vacuole"/>
    <property type="evidence" value="ECO:0007669"/>
    <property type="project" value="TreeGrafter"/>
</dbReference>
<evidence type="ECO:0000259" key="2">
    <source>
        <dbReference type="Pfam" id="PF25036"/>
    </source>
</evidence>
<accession>K2MK16</accession>
<keyword evidence="4" id="KW-1185">Reference proteome</keyword>
<feature type="region of interest" description="Disordered" evidence="1">
    <location>
        <begin position="61"/>
        <end position="105"/>
    </location>
</feature>
<gene>
    <name evidence="3" type="ORF">MOQ_010284</name>
</gene>
<proteinExistence type="predicted"/>
<feature type="region of interest" description="Disordered" evidence="1">
    <location>
        <begin position="2070"/>
        <end position="2099"/>
    </location>
</feature>
<evidence type="ECO:0000313" key="3">
    <source>
        <dbReference type="EMBL" id="EKF26039.1"/>
    </source>
</evidence>
<dbReference type="PANTHER" id="PTHR16166">
    <property type="entry name" value="VACUOLAR PROTEIN SORTING-ASSOCIATED PROTEIN VPS13"/>
    <property type="match status" value="1"/>
</dbReference>
<dbReference type="EMBL" id="AHKC01022557">
    <property type="protein sequence ID" value="EKF26039.1"/>
    <property type="molecule type" value="Genomic_DNA"/>
</dbReference>
<protein>
    <recommendedName>
        <fullName evidence="2">Vacuolar protein sorting-associated protein 13 VPS13 adaptor binding domain-containing protein</fullName>
    </recommendedName>
</protein>
<feature type="domain" description="Vacuolar protein sorting-associated protein 13 VPS13 adaptor binding" evidence="2">
    <location>
        <begin position="892"/>
        <end position="1220"/>
    </location>
</feature>
<evidence type="ECO:0000256" key="1">
    <source>
        <dbReference type="SAM" id="MobiDB-lite"/>
    </source>
</evidence>
<sequence>MPFGRHGCLEELRSVRHPSHGGRACRGILDVADGRWWWWWWWWACGGCGQRRDTTRTVSFGNDDDEKKSNSANLALPHSANTANVTPLSPDTLTPSNRGRSVTGKVGATGGSITFKANMQRFEANIDGVFQLDVDQLDFVYSTNPGMNSTVTTISLDTIALRHHVSVVSGLRADIHLFVMKKAQLTSTATAQVSLAVRMSEMNTDITLDSLQMSLSPLVLLDAREMLYGPFCTKVLRLPLSPIPVCRLTTDVNVLGSDLVLDSHHILITAGKTRCSYKLDLNQHKLYLSGTPTAQIVLDDNCQLTLTNGCIVVPGMYALSSFVSFGLNAKLFTTDTCNIEKQVYHGRILAPFVKPNKRRGKGIPESYLLSGNKNAVPSSLPSIKPIPQSGMLSPPIAVSTPVHAGSPSTSTSNVMGDDVRTIASFKCKEFTMRMLSEEVEEISVTVTASTSFLYLQQTENGMLTQRSANISLKDMHTSEEDENTLFPTTLELSLAGADTICIIVNLSGLELCLRMALLRSILEFGNDFMTAFIGEAMLQRHAPQVVLENEELQPLVDLPVAGECLSCGSPGASLGESKDATGVLCYHCCTGRRTLPATEINFDVPLVDVVLLGGQGGMLQLHTSSGITAAVAPDKEFQLQMKLQVYNLNPHANIWEPLVERFEAGISGNVTSSTYKIKVDRFDYVFSPDNMKLLSQLAADFSPTSKLHKQLRKKLRKHARKVLTGEKQPEDGMGGDTLRSMIDIHQASVVQSPSYTEGDKICAFVVVTNYLNESLEVDGKTVEPRGGCLEFAATSRSGVVRRCGVAGDGMTIHWAKSPLYVRGHDMLAEVHLELSRGEEASRLHCVVRLHCYPIHRSNMIICFENNINTFVEVIRGLPAVSPHERFYFHSNFPLDEKLYLRPVRLADGEEYTAAVTKETNVTPTLRMLLNASFITLVCRGSKNAHSPFIFRMKEQQDGVRAGIPTFLISIEPQLYIQNCLPYDVFFSIGGHESKKQQQYCAVVESTQKADVVIGDVGIDELALHLELQQKNSNNGGMTTTYRTQRGISLSRGFTRVTLTAGSKETQEMRIHVQCMGNIILLGTPYSIINFTPLDLQVWESNNSGELVSKTRTNFGTLPKNMQQTYAASPSGKDTTEFFVNISVGDMWASAVPLHVQGRGLITMIEKNVAVSRGGTRSVFHFVYMTQVDMYGTRFVTIVPRWILVNCTPRSLYIAQALKQFTSAPGATTTASSSSSFSSTMPAAAGGVGLGESIGGMSSRSTGDYKNCSARLRKSATLSSPIPTLPSEASLYACSKEIMQLAPSNSATPFFSTLNSTPDVGYGAFLLQDTHAPIRGDPVSLEEISSTFVVVHGAGDKSDTDGSDRIVEVSVATQGPYTFVTMQDPVVPPYILINRTEKTLDLYDTQDQFLAQVKPGCVKPFAMDVRNGNSRTRVSFARSFAATCFVGRNLALTSVTSPVTTTEAKTTMEIGKKGGGETSNFVEFNFQRRMTPQEASNPLGIEYNLSLGPFGQQIVEIVCTTGGAERVLHRYQPSPPSPLDILLNINMFSISMVMTDRDVLFGAVVDTRVHFHREGTKEVFDFSIKNFQVDNQTEIKPFFEVAVVAIRNSPEVACLSGHVERILVPAKAILYLNEVRLDVVPVALRISDNVLVALTAFGAQLNTELPSPQTSPTEEELFDKAQSTISAMDTRVIMERMVVNPLVVRLWFEREVDGHDFIREHIQIRTAALVSMLVRSCEDVRIATPGIAVRKRTSSAGLMLKWLIQVYLDGIRNEIHGILFQYASSLPLLGVPIKLVSGIGSGAMKFFQEPIAGLSTSPKAFAMGFASGSSALVTEVMGGGLGAVSNLAKTGADIMGAASGGRQRKRTGLLHGITSGVTGVLTKPMEGAAESGATGLVRGVGMGLIGVVARPMAGLLSDVSKVTGAAAQLCDESYIPDVRRVRKLREFHAMGAVAEYESVLSVYEYERGEHDGLRWKENAFIPTDGPQWYPCTKEQAERARGVSSSKWSLEMVDTNFEGWRFSTKYYGVYTREQVPTARVRRRRWVAVLRSPSTSRVVRLVQRGATAVIPTISGSHAAGGDESRRGGDTTTNTAPTCSSTGAATMSSALQEGQSTLGAAISHEASTPTAAPATEGQQQQQQQETLPEASMQPHETCPPNEQVVELYEYESRLPLIGWGSRFLPAGCSHWQYRDGRAAPRKSDFQLRQGWVWASAWALVSAGRGSGSSSPPDGWEYVQRENTSSLPTLRRRCWRRTARRVQ</sequence>
<feature type="region of interest" description="Disordered" evidence="1">
    <location>
        <begin position="2121"/>
        <end position="2154"/>
    </location>
</feature>
<dbReference type="PANTHER" id="PTHR16166:SF140">
    <property type="entry name" value="PEROXIN_FERLIN DOMAIN-CONTAINING PROTEIN"/>
    <property type="match status" value="1"/>
</dbReference>
<comment type="caution">
    <text evidence="3">The sequence shown here is derived from an EMBL/GenBank/DDBJ whole genome shotgun (WGS) entry which is preliminary data.</text>
</comment>
<evidence type="ECO:0000313" key="4">
    <source>
        <dbReference type="Proteomes" id="UP000007350"/>
    </source>
</evidence>
<organism evidence="3 4">
    <name type="scientific">Trypanosoma cruzi marinkellei</name>
    <dbReference type="NCBI Taxonomy" id="85056"/>
    <lineage>
        <taxon>Eukaryota</taxon>
        <taxon>Discoba</taxon>
        <taxon>Euglenozoa</taxon>
        <taxon>Kinetoplastea</taxon>
        <taxon>Metakinetoplastina</taxon>
        <taxon>Trypanosomatida</taxon>
        <taxon>Trypanosomatidae</taxon>
        <taxon>Trypanosoma</taxon>
        <taxon>Schizotrypanum</taxon>
    </lineage>
</organism>
<feature type="compositionally biased region" description="Low complexity" evidence="1">
    <location>
        <begin position="2087"/>
        <end position="2098"/>
    </location>
</feature>
<dbReference type="Proteomes" id="UP000007350">
    <property type="component" value="Unassembled WGS sequence"/>
</dbReference>